<proteinExistence type="inferred from homology"/>
<feature type="domain" description="Formyl transferase N-terminal" evidence="9">
    <location>
        <begin position="2"/>
        <end position="205"/>
    </location>
</feature>
<dbReference type="Gene3D" id="3.40.50.170">
    <property type="entry name" value="Formyl transferase, N-terminal domain"/>
    <property type="match status" value="1"/>
</dbReference>
<dbReference type="Pfam" id="PF00551">
    <property type="entry name" value="Formyl_trans_N"/>
    <property type="match status" value="1"/>
</dbReference>
<organism evidence="10 11">
    <name type="scientific">Candidatus Woykebacteria bacterium GWA1_44_8</name>
    <dbReference type="NCBI Taxonomy" id="1802591"/>
    <lineage>
        <taxon>Bacteria</taxon>
        <taxon>Candidatus Woykeibacteriota</taxon>
    </lineage>
</organism>
<dbReference type="SUPFAM" id="SSF53328">
    <property type="entry name" value="Formyltransferase"/>
    <property type="match status" value="1"/>
</dbReference>
<protein>
    <recommendedName>
        <fullName evidence="2">phosphoribosylglycinamide formyltransferase 1</fullName>
        <ecNumber evidence="2">2.1.2.2</ecNumber>
    </recommendedName>
    <alternativeName>
        <fullName evidence="7">5'-phosphoribosylglycinamide transformylase</fullName>
    </alternativeName>
    <alternativeName>
        <fullName evidence="6">GAR transformylase</fullName>
    </alternativeName>
</protein>
<comment type="catalytic activity">
    <reaction evidence="8">
        <text>N(1)-(5-phospho-beta-D-ribosyl)glycinamide + (6R)-10-formyltetrahydrofolate = N(2)-formyl-N(1)-(5-phospho-beta-D-ribosyl)glycinamide + (6S)-5,6,7,8-tetrahydrofolate + H(+)</text>
        <dbReference type="Rhea" id="RHEA:15053"/>
        <dbReference type="ChEBI" id="CHEBI:15378"/>
        <dbReference type="ChEBI" id="CHEBI:57453"/>
        <dbReference type="ChEBI" id="CHEBI:143788"/>
        <dbReference type="ChEBI" id="CHEBI:147286"/>
        <dbReference type="ChEBI" id="CHEBI:195366"/>
        <dbReference type="EC" id="2.1.2.2"/>
    </reaction>
</comment>
<dbReference type="GO" id="GO:0005737">
    <property type="term" value="C:cytoplasm"/>
    <property type="evidence" value="ECO:0007669"/>
    <property type="project" value="TreeGrafter"/>
</dbReference>
<dbReference type="InterPro" id="IPR036477">
    <property type="entry name" value="Formyl_transf_N_sf"/>
</dbReference>
<name>A0A1G1W0X0_9BACT</name>
<dbReference type="PROSITE" id="PS00373">
    <property type="entry name" value="GART"/>
    <property type="match status" value="1"/>
</dbReference>
<dbReference type="GO" id="GO:0004644">
    <property type="term" value="F:phosphoribosylglycinamide formyltransferase activity"/>
    <property type="evidence" value="ECO:0007669"/>
    <property type="project" value="UniProtKB-EC"/>
</dbReference>
<dbReference type="PANTHER" id="PTHR43369:SF2">
    <property type="entry name" value="PHOSPHORIBOSYLGLYCINAMIDE FORMYLTRANSFERASE"/>
    <property type="match status" value="1"/>
</dbReference>
<evidence type="ECO:0000256" key="3">
    <source>
        <dbReference type="ARBA" id="ARBA00022679"/>
    </source>
</evidence>
<dbReference type="EC" id="2.1.2.2" evidence="2"/>
<accession>A0A1G1W0X0</accession>
<keyword evidence="3" id="KW-0808">Transferase</keyword>
<comment type="caution">
    <text evidence="10">The sequence shown here is derived from an EMBL/GenBank/DDBJ whole genome shotgun (WGS) entry which is preliminary data.</text>
</comment>
<evidence type="ECO:0000256" key="6">
    <source>
        <dbReference type="ARBA" id="ARBA00041324"/>
    </source>
</evidence>
<evidence type="ECO:0000259" key="9">
    <source>
        <dbReference type="Pfam" id="PF00551"/>
    </source>
</evidence>
<evidence type="ECO:0000256" key="7">
    <source>
        <dbReference type="ARBA" id="ARBA00041682"/>
    </source>
</evidence>
<evidence type="ECO:0000256" key="4">
    <source>
        <dbReference type="ARBA" id="ARBA00022755"/>
    </source>
</evidence>
<dbReference type="EMBL" id="MHCN01000016">
    <property type="protein sequence ID" value="OGY21230.1"/>
    <property type="molecule type" value="Genomic_DNA"/>
</dbReference>
<evidence type="ECO:0000256" key="1">
    <source>
        <dbReference type="ARBA" id="ARBA00005054"/>
    </source>
</evidence>
<comment type="similarity">
    <text evidence="5">Belongs to the GART family.</text>
</comment>
<evidence type="ECO:0000256" key="2">
    <source>
        <dbReference type="ARBA" id="ARBA00012254"/>
    </source>
</evidence>
<reference evidence="10 11" key="1">
    <citation type="journal article" date="2016" name="Nat. Commun.">
        <title>Thousands of microbial genomes shed light on interconnected biogeochemical processes in an aquifer system.</title>
        <authorList>
            <person name="Anantharaman K."/>
            <person name="Brown C.T."/>
            <person name="Hug L.A."/>
            <person name="Sharon I."/>
            <person name="Castelle C.J."/>
            <person name="Probst A.J."/>
            <person name="Thomas B.C."/>
            <person name="Singh A."/>
            <person name="Wilkins M.J."/>
            <person name="Karaoz U."/>
            <person name="Brodie E.L."/>
            <person name="Williams K.H."/>
            <person name="Hubbard S.S."/>
            <person name="Banfield J.F."/>
        </authorList>
    </citation>
    <scope>NUCLEOTIDE SEQUENCE [LARGE SCALE GENOMIC DNA]</scope>
</reference>
<gene>
    <name evidence="10" type="ORF">A2113_04435</name>
</gene>
<dbReference type="PANTHER" id="PTHR43369">
    <property type="entry name" value="PHOSPHORIBOSYLGLYCINAMIDE FORMYLTRANSFERASE"/>
    <property type="match status" value="1"/>
</dbReference>
<evidence type="ECO:0000256" key="8">
    <source>
        <dbReference type="ARBA" id="ARBA00047664"/>
    </source>
</evidence>
<dbReference type="GO" id="GO:0006189">
    <property type="term" value="P:'de novo' IMP biosynthetic process"/>
    <property type="evidence" value="ECO:0007669"/>
    <property type="project" value="TreeGrafter"/>
</dbReference>
<evidence type="ECO:0000313" key="10">
    <source>
        <dbReference type="EMBL" id="OGY21230.1"/>
    </source>
</evidence>
<dbReference type="AlphaFoldDB" id="A0A1G1W0X0"/>
<evidence type="ECO:0000313" key="11">
    <source>
        <dbReference type="Proteomes" id="UP000176299"/>
    </source>
</evidence>
<dbReference type="STRING" id="1802591.A2113_04435"/>
<comment type="pathway">
    <text evidence="1">Purine metabolism; IMP biosynthesis via de novo pathway; N(2)-formyl-N(1)-(5-phospho-D-ribosyl)glycinamide from N(1)-(5-phospho-D-ribosyl)glycinamide (10-formyl THF route): step 1/1.</text>
</comment>
<dbReference type="InterPro" id="IPR001555">
    <property type="entry name" value="GART_AS"/>
</dbReference>
<sequence length="205" mass="22428">MKKIACLISNKGAGTNLQAIIDHIKTGEIDGKVVVVVSNAAGAFGLDRARKNNIPTVVFPWKPYEQTGKTRAAYSRDLAALLKRYRPDIVVFAGWILIVTKEFIKEFPVILNLHPGLIPDEPNGVVYFPNGSPAPSNKGVHTDDAIANFFKQGCAFAGSTLHVVTEDVDWGPVIERAFEKIRAGDSVDSLYSRLKKKEHGMLVKA</sequence>
<dbReference type="Proteomes" id="UP000176299">
    <property type="component" value="Unassembled WGS sequence"/>
</dbReference>
<dbReference type="InterPro" id="IPR002376">
    <property type="entry name" value="Formyl_transf_N"/>
</dbReference>
<keyword evidence="4" id="KW-0658">Purine biosynthesis</keyword>
<feature type="non-terminal residue" evidence="10">
    <location>
        <position position="205"/>
    </location>
</feature>
<evidence type="ECO:0000256" key="5">
    <source>
        <dbReference type="ARBA" id="ARBA00038440"/>
    </source>
</evidence>